<dbReference type="EMBL" id="RCHE01000058">
    <property type="protein sequence ID" value="RLL38339.1"/>
    <property type="molecule type" value="Genomic_DNA"/>
</dbReference>
<dbReference type="Proteomes" id="UP000281084">
    <property type="component" value="Unassembled WGS sequence"/>
</dbReference>
<name>A0A3A8FNJ1_9GAMM</name>
<gene>
    <name evidence="1" type="ORF">D7V64_16055</name>
    <name evidence="2" type="ORF">D9K79_16335</name>
</gene>
<evidence type="ECO:0000313" key="4">
    <source>
        <dbReference type="Proteomes" id="UP000281084"/>
    </source>
</evidence>
<evidence type="ECO:0000313" key="1">
    <source>
        <dbReference type="EMBL" id="RKG47908.1"/>
    </source>
</evidence>
<reference evidence="2 3" key="1">
    <citation type="submission" date="2018-09" db="EMBL/GenBank/DDBJ databases">
        <title>The draft genome of Acinetobacter sp. strains.</title>
        <authorList>
            <person name="Qin J."/>
            <person name="Feng Y."/>
            <person name="Zong Z."/>
        </authorList>
    </citation>
    <scope>NUCLEOTIDE SEQUENCE [LARGE SCALE GENOMIC DNA]</scope>
    <source>
        <strain evidence="2 3">WCHAc060001</strain>
    </source>
</reference>
<sequence>MAKDFQSDTYVVDDQLQDTLTWLCHHQESFDSFRYDAIDAELVVFHANGQDVIKEGDYLNARYGILITAHNFAK</sequence>
<dbReference type="RefSeq" id="WP_106986651.1">
    <property type="nucleotide sequence ID" value="NZ_CP035934.2"/>
</dbReference>
<accession>A0A3A8FNJ1</accession>
<comment type="caution">
    <text evidence="1">The sequence shown here is derived from an EMBL/GenBank/DDBJ whole genome shotgun (WGS) entry which is preliminary data.</text>
</comment>
<proteinExistence type="predicted"/>
<protein>
    <submittedName>
        <fullName evidence="1">Uncharacterized protein</fullName>
    </submittedName>
</protein>
<evidence type="ECO:0000313" key="2">
    <source>
        <dbReference type="EMBL" id="RLL38339.1"/>
    </source>
</evidence>
<organism evidence="1 4">
    <name type="scientific">Acinetobacter cumulans</name>
    <dbReference type="NCBI Taxonomy" id="2136182"/>
    <lineage>
        <taxon>Bacteria</taxon>
        <taxon>Pseudomonadati</taxon>
        <taxon>Pseudomonadota</taxon>
        <taxon>Gammaproteobacteria</taxon>
        <taxon>Moraxellales</taxon>
        <taxon>Moraxellaceae</taxon>
        <taxon>Acinetobacter</taxon>
    </lineage>
</organism>
<dbReference type="Proteomes" id="UP000273105">
    <property type="component" value="Unassembled WGS sequence"/>
</dbReference>
<reference evidence="1 4" key="2">
    <citation type="submission" date="2018-09" db="EMBL/GenBank/DDBJ databases">
        <title>The draft genome of Acinetobacter spp. strains.</title>
        <authorList>
            <person name="Qin J."/>
            <person name="Feng Y."/>
            <person name="Zong Z."/>
        </authorList>
    </citation>
    <scope>NUCLEOTIDE SEQUENCE [LARGE SCALE GENOMIC DNA]</scope>
    <source>
        <strain evidence="1 4">WCHAc060002</strain>
    </source>
</reference>
<keyword evidence="3" id="KW-1185">Reference proteome</keyword>
<evidence type="ECO:0000313" key="3">
    <source>
        <dbReference type="Proteomes" id="UP000273105"/>
    </source>
</evidence>
<dbReference type="EMBL" id="RAXZ01000044">
    <property type="protein sequence ID" value="RKG47908.1"/>
    <property type="molecule type" value="Genomic_DNA"/>
</dbReference>
<dbReference type="AlphaFoldDB" id="A0A3A8FNJ1"/>